<organism evidence="7 8">
    <name type="scientific">Effrenium voratum</name>
    <dbReference type="NCBI Taxonomy" id="2562239"/>
    <lineage>
        <taxon>Eukaryota</taxon>
        <taxon>Sar</taxon>
        <taxon>Alveolata</taxon>
        <taxon>Dinophyceae</taxon>
        <taxon>Suessiales</taxon>
        <taxon>Symbiodiniaceae</taxon>
        <taxon>Effrenium</taxon>
    </lineage>
</organism>
<keyword evidence="4" id="KW-0067">ATP-binding</keyword>
<keyword evidence="2" id="KW-0378">Hydrolase</keyword>
<evidence type="ECO:0000256" key="2">
    <source>
        <dbReference type="ARBA" id="ARBA00022801"/>
    </source>
</evidence>
<comment type="caution">
    <text evidence="7">The sequence shown here is derived from an EMBL/GenBank/DDBJ whole genome shotgun (WGS) entry which is preliminary data.</text>
</comment>
<evidence type="ECO:0000256" key="1">
    <source>
        <dbReference type="ARBA" id="ARBA00022741"/>
    </source>
</evidence>
<dbReference type="InterPro" id="IPR001650">
    <property type="entry name" value="Helicase_C-like"/>
</dbReference>
<dbReference type="GO" id="GO:0016787">
    <property type="term" value="F:hydrolase activity"/>
    <property type="evidence" value="ECO:0007669"/>
    <property type="project" value="UniProtKB-KW"/>
</dbReference>
<name>A0AA36IS05_9DINO</name>
<sequence>MLSPGCCQWAHLPSDPPRKAPRKVRLTVKAPAACVVFGLGCRGCRYRRLVARPRPARLRTLRTPRTLRCAVSTAPAPTPAAQAEKEPWLRRYLVEAKASGLQRMHELFLDAVQEKGLKLYPKQFEAIEQVFGHCHVVLNTPTGSGKSLVATAMLFRAACERKRAYYTCPVKALVSEKFFALCKDFGSQLVGMATGDVSINSQAPVVCCTAEVLANVALREGESATLSYAVMDEFHFYADRGRGYAWEVPLFRLPQVTFLLMSATMGENPELYANVRAYTGREVHLVNSEDRPVPLDWSYSFKSVRDAILDLVSQKRSPVYVVSFTQQDAATLAQSLVAKEFAPTAEEKLRNAEALRSTSFDSPYGDSIRALLLNGIGLHHAGLLPKYRLLVEQMAQNGLLTCICGTDTLGVGVNVPIRSVLFTQLCKYNGEITALLSARDFHQIAGRAGRKGFDTEGSVVAVPPPHEVYNLQLEKEIQAAPSKKEKERLKRRLRSPKGNFVQWNQETFEELSQASPEALRSQFQLSQGHVLSLLQGAQEHDRDGRQELDQLIGLSLCGKKQKEHWTSQVELYIKALSAAGLVEHQNGDLKVETTLQRDFLLMEDVSLFLVDLLPLLQWTYSAEPLKLARAVLSVVEAVCEGPIPVLRAQARVKGRKEPRLPCEDLVMPAYDAFLKRHPWVDRDALQPKAIALEMYDDHLSFNDFLKQLSRVDKTKRSTRQEGLLLRYLSQVHKTMRHNIPDEFKSEEVLEIEAYLLAVINSTDSSLLREWEALKVLESMDFESNPEAASALAERSLDDALPLAAETELDFRTLRARARVETLRFARYLATGRWREAAKCQAESEDWNEETIRAAAIAGGRRPIAKAEFSIEVVIEDMDNGFQVYCEILDESKGSSLWLEFAALVPWTLNSFEAFLQLQSID</sequence>
<protein>
    <recommendedName>
        <fullName evidence="9">DEAD/DEAH box helicase</fullName>
    </recommendedName>
</protein>
<dbReference type="SMART" id="SM00490">
    <property type="entry name" value="HELICc"/>
    <property type="match status" value="1"/>
</dbReference>
<dbReference type="GO" id="GO:0005524">
    <property type="term" value="F:ATP binding"/>
    <property type="evidence" value="ECO:0007669"/>
    <property type="project" value="UniProtKB-KW"/>
</dbReference>
<evidence type="ECO:0000256" key="4">
    <source>
        <dbReference type="ARBA" id="ARBA00022840"/>
    </source>
</evidence>
<dbReference type="AlphaFoldDB" id="A0AA36IS05"/>
<reference evidence="7" key="1">
    <citation type="submission" date="2023-08" db="EMBL/GenBank/DDBJ databases">
        <authorList>
            <person name="Chen Y."/>
            <person name="Shah S."/>
            <person name="Dougan E. K."/>
            <person name="Thang M."/>
            <person name="Chan C."/>
        </authorList>
    </citation>
    <scope>NUCLEOTIDE SEQUENCE</scope>
</reference>
<dbReference type="SMART" id="SM00487">
    <property type="entry name" value="DEXDc"/>
    <property type="match status" value="1"/>
</dbReference>
<feature type="domain" description="Helicase ATP-binding" evidence="5">
    <location>
        <begin position="127"/>
        <end position="283"/>
    </location>
</feature>
<dbReference type="Pfam" id="PF00270">
    <property type="entry name" value="DEAD"/>
    <property type="match status" value="1"/>
</dbReference>
<dbReference type="Gene3D" id="3.40.50.300">
    <property type="entry name" value="P-loop containing nucleotide triphosphate hydrolases"/>
    <property type="match status" value="2"/>
</dbReference>
<gene>
    <name evidence="7" type="ORF">EVOR1521_LOCUS17873</name>
</gene>
<dbReference type="GO" id="GO:0003676">
    <property type="term" value="F:nucleic acid binding"/>
    <property type="evidence" value="ECO:0007669"/>
    <property type="project" value="InterPro"/>
</dbReference>
<dbReference type="InterPro" id="IPR011545">
    <property type="entry name" value="DEAD/DEAH_box_helicase_dom"/>
</dbReference>
<evidence type="ECO:0000259" key="6">
    <source>
        <dbReference type="PROSITE" id="PS51194"/>
    </source>
</evidence>
<keyword evidence="8" id="KW-1185">Reference proteome</keyword>
<evidence type="ECO:0000313" key="7">
    <source>
        <dbReference type="EMBL" id="CAJ1392888.1"/>
    </source>
</evidence>
<evidence type="ECO:0008006" key="9">
    <source>
        <dbReference type="Google" id="ProtNLM"/>
    </source>
</evidence>
<dbReference type="Proteomes" id="UP001178507">
    <property type="component" value="Unassembled WGS sequence"/>
</dbReference>
<accession>A0AA36IS05</accession>
<dbReference type="PROSITE" id="PS51192">
    <property type="entry name" value="HELICASE_ATP_BIND_1"/>
    <property type="match status" value="1"/>
</dbReference>
<keyword evidence="1" id="KW-0547">Nucleotide-binding</keyword>
<dbReference type="InterPro" id="IPR014001">
    <property type="entry name" value="Helicase_ATP-bd"/>
</dbReference>
<dbReference type="Pfam" id="PF12029">
    <property type="entry name" value="DUF3516"/>
    <property type="match status" value="2"/>
</dbReference>
<dbReference type="PROSITE" id="PS51194">
    <property type="entry name" value="HELICASE_CTER"/>
    <property type="match status" value="1"/>
</dbReference>
<dbReference type="InterPro" id="IPR027417">
    <property type="entry name" value="P-loop_NTPase"/>
</dbReference>
<dbReference type="PANTHER" id="PTHR12131">
    <property type="entry name" value="ATP-DEPENDENT RNA AND DNA HELICASE"/>
    <property type="match status" value="1"/>
</dbReference>
<proteinExistence type="predicted"/>
<dbReference type="InterPro" id="IPR050699">
    <property type="entry name" value="RNA-DNA_Helicase"/>
</dbReference>
<evidence type="ECO:0000313" key="8">
    <source>
        <dbReference type="Proteomes" id="UP001178507"/>
    </source>
</evidence>
<dbReference type="EMBL" id="CAUJNA010002435">
    <property type="protein sequence ID" value="CAJ1392888.1"/>
    <property type="molecule type" value="Genomic_DNA"/>
</dbReference>
<keyword evidence="3" id="KW-0347">Helicase</keyword>
<evidence type="ECO:0000259" key="5">
    <source>
        <dbReference type="PROSITE" id="PS51192"/>
    </source>
</evidence>
<dbReference type="InterPro" id="IPR021904">
    <property type="entry name" value="DUF3516"/>
</dbReference>
<dbReference type="GO" id="GO:0004386">
    <property type="term" value="F:helicase activity"/>
    <property type="evidence" value="ECO:0007669"/>
    <property type="project" value="UniProtKB-KW"/>
</dbReference>
<feature type="domain" description="Helicase C-terminal" evidence="6">
    <location>
        <begin position="303"/>
        <end position="497"/>
    </location>
</feature>
<dbReference type="SUPFAM" id="SSF52540">
    <property type="entry name" value="P-loop containing nucleoside triphosphate hydrolases"/>
    <property type="match status" value="1"/>
</dbReference>
<evidence type="ECO:0000256" key="3">
    <source>
        <dbReference type="ARBA" id="ARBA00022806"/>
    </source>
</evidence>
<dbReference type="PANTHER" id="PTHR12131:SF1">
    <property type="entry name" value="ATP-DEPENDENT RNA HELICASE SUPV3L1, MITOCHONDRIAL-RELATED"/>
    <property type="match status" value="1"/>
</dbReference>